<dbReference type="AlphaFoldDB" id="A0A089M9D3"/>
<dbReference type="eggNOG" id="COG1670">
    <property type="taxonomic scope" value="Bacteria"/>
</dbReference>
<dbReference type="Gene3D" id="3.40.630.30">
    <property type="match status" value="1"/>
</dbReference>
<dbReference type="InterPro" id="IPR000182">
    <property type="entry name" value="GNAT_dom"/>
</dbReference>
<dbReference type="Proteomes" id="UP000029500">
    <property type="component" value="Chromosome"/>
</dbReference>
<gene>
    <name evidence="2" type="ORF">PGRAT_11230</name>
</gene>
<dbReference type="HOGENOM" id="CLU_013985_3_1_9"/>
<dbReference type="PANTHER" id="PTHR43792">
    <property type="entry name" value="GNAT FAMILY, PUTATIVE (AFU_ORTHOLOGUE AFUA_3G00765)-RELATED-RELATED"/>
    <property type="match status" value="1"/>
</dbReference>
<dbReference type="InterPro" id="IPR016181">
    <property type="entry name" value="Acyl_CoA_acyltransferase"/>
</dbReference>
<dbReference type="InterPro" id="IPR051531">
    <property type="entry name" value="N-acetyltransferase"/>
</dbReference>
<dbReference type="PANTHER" id="PTHR43792:SF1">
    <property type="entry name" value="N-ACETYLTRANSFERASE DOMAIN-CONTAINING PROTEIN"/>
    <property type="match status" value="1"/>
</dbReference>
<evidence type="ECO:0000259" key="1">
    <source>
        <dbReference type="PROSITE" id="PS51186"/>
    </source>
</evidence>
<dbReference type="PROSITE" id="PS51186">
    <property type="entry name" value="GNAT"/>
    <property type="match status" value="1"/>
</dbReference>
<protein>
    <submittedName>
        <fullName evidence="2">GNAT family acetyltransferase</fullName>
    </submittedName>
</protein>
<evidence type="ECO:0000313" key="3">
    <source>
        <dbReference type="Proteomes" id="UP000029500"/>
    </source>
</evidence>
<proteinExistence type="predicted"/>
<keyword evidence="2" id="KW-0808">Transferase</keyword>
<dbReference type="Pfam" id="PF13302">
    <property type="entry name" value="Acetyltransf_3"/>
    <property type="match status" value="1"/>
</dbReference>
<feature type="domain" description="N-acetyltransferase" evidence="1">
    <location>
        <begin position="9"/>
        <end position="175"/>
    </location>
</feature>
<dbReference type="GO" id="GO:0016747">
    <property type="term" value="F:acyltransferase activity, transferring groups other than amino-acyl groups"/>
    <property type="evidence" value="ECO:0007669"/>
    <property type="project" value="InterPro"/>
</dbReference>
<dbReference type="SUPFAM" id="SSF55729">
    <property type="entry name" value="Acyl-CoA N-acyltransferases (Nat)"/>
    <property type="match status" value="1"/>
</dbReference>
<reference evidence="2 3" key="1">
    <citation type="submission" date="2014-08" db="EMBL/GenBank/DDBJ databases">
        <title>Comparative genomics of the Paenibacillus odorifer group.</title>
        <authorList>
            <person name="den Bakker H.C."/>
            <person name="Tsai Y.-C."/>
            <person name="Martin N."/>
            <person name="Korlach J."/>
            <person name="Wiedmann M."/>
        </authorList>
    </citation>
    <scope>NUCLEOTIDE SEQUENCE [LARGE SCALE GENOMIC DNA]</scope>
    <source>
        <strain evidence="2 3">DSM 15220</strain>
    </source>
</reference>
<dbReference type="RefSeq" id="WP_025705026.1">
    <property type="nucleotide sequence ID" value="NZ_CP009287.1"/>
</dbReference>
<name>A0A089M9D3_9BACL</name>
<keyword evidence="3" id="KW-1185">Reference proteome</keyword>
<dbReference type="OrthoDB" id="9785602at2"/>
<evidence type="ECO:0000313" key="2">
    <source>
        <dbReference type="EMBL" id="AIQ68128.1"/>
    </source>
</evidence>
<dbReference type="STRING" id="189425.PGRAT_11230"/>
<dbReference type="EMBL" id="CP009287">
    <property type="protein sequence ID" value="AIQ68128.1"/>
    <property type="molecule type" value="Genomic_DNA"/>
</dbReference>
<sequence>MEVLETQRLTVRGFQPEDWEDLHEYLSREEVVRYEPYGVFDAKASRAEALRRSADPAFWAVCLKESGKMIGNLYFQQQEPLTFRTWELGYVFNSEFHNKGYAAEACQRLLKYAFCNLQARRVTAHCDPRNFPSWRLLERLQLRREGHLLQTGYFKCDNEGQPLWHDTYAYGILDREWLNSNQADPQSRKV</sequence>
<accession>A0A089M9D3</accession>
<dbReference type="KEGG" id="pgm:PGRAT_11230"/>
<organism evidence="2 3">
    <name type="scientific">Paenibacillus graminis</name>
    <dbReference type="NCBI Taxonomy" id="189425"/>
    <lineage>
        <taxon>Bacteria</taxon>
        <taxon>Bacillati</taxon>
        <taxon>Bacillota</taxon>
        <taxon>Bacilli</taxon>
        <taxon>Bacillales</taxon>
        <taxon>Paenibacillaceae</taxon>
        <taxon>Paenibacillus</taxon>
    </lineage>
</organism>